<dbReference type="AlphaFoldDB" id="A0A955RVV2"/>
<feature type="compositionally biased region" description="Polar residues" evidence="8">
    <location>
        <begin position="15"/>
        <end position="32"/>
    </location>
</feature>
<gene>
    <name evidence="5 10" type="primary">rny</name>
    <name evidence="10" type="ORF">KC573_00105</name>
</gene>
<dbReference type="InterPro" id="IPR003607">
    <property type="entry name" value="HD/PDEase_dom"/>
</dbReference>
<dbReference type="Pfam" id="PF12072">
    <property type="entry name" value="RNase_Y_N"/>
    <property type="match status" value="1"/>
</dbReference>
<feature type="coiled-coil region" evidence="7">
    <location>
        <begin position="52"/>
        <end position="142"/>
    </location>
</feature>
<dbReference type="GO" id="GO:0005886">
    <property type="term" value="C:plasma membrane"/>
    <property type="evidence" value="ECO:0007669"/>
    <property type="project" value="UniProtKB-UniRule"/>
</dbReference>
<evidence type="ECO:0000256" key="4">
    <source>
        <dbReference type="ARBA" id="ARBA00022884"/>
    </source>
</evidence>
<comment type="similarity">
    <text evidence="5">Belongs to the RNase Y family.</text>
</comment>
<keyword evidence="2 5" id="KW-0255">Endonuclease</keyword>
<dbReference type="HAMAP" id="MF_00335">
    <property type="entry name" value="RNase_Y"/>
    <property type="match status" value="1"/>
</dbReference>
<dbReference type="InterPro" id="IPR022711">
    <property type="entry name" value="RNase_Y_N"/>
</dbReference>
<dbReference type="NCBIfam" id="TIGR03319">
    <property type="entry name" value="RNase_Y"/>
    <property type="match status" value="1"/>
</dbReference>
<evidence type="ECO:0000313" key="10">
    <source>
        <dbReference type="EMBL" id="MCA9397209.1"/>
    </source>
</evidence>
<dbReference type="InterPro" id="IPR004087">
    <property type="entry name" value="KH_dom"/>
</dbReference>
<dbReference type="Pfam" id="PF00013">
    <property type="entry name" value="KH_1"/>
    <property type="match status" value="1"/>
</dbReference>
<dbReference type="CDD" id="cd00077">
    <property type="entry name" value="HDc"/>
    <property type="match status" value="1"/>
</dbReference>
<keyword evidence="4 5" id="KW-0694">RNA-binding</keyword>
<dbReference type="PANTHER" id="PTHR12826">
    <property type="entry name" value="RIBONUCLEASE Y"/>
    <property type="match status" value="1"/>
</dbReference>
<dbReference type="Proteomes" id="UP000699691">
    <property type="component" value="Unassembled WGS sequence"/>
</dbReference>
<sequence length="478" mass="53660">MEFDTDTQSSDDQNQIKQANTGDISTDNSNLPTDAQAREIIINAKDEAISIKEAAEKEASTIRQQIEQEREAVTKQKERLQNTLQMIEEDREKLLETLEKVHSFSRGEAEEKYLKELEEELKQEAARRIKENEERVKAESDKRAQNIIVTAMQRVMLDHVSELTTSIVKLQNEDMVGPIIGKEGRNIKAFEQSTGVDVEIGETPGIITISSIDPVRREVARRSLEKLISDGRIQPARIEEIVEKTRSEMDEEIMRSGEDHALDAKVSGLPPEILKLLGRLKYRTSYGQNMQEHNLEVVNIGRMLAAELGANVEVVKKACLLHDVGKAVTSEVEGGHAEVGAEICRRYGVDEDVVIAFEGHHTDVLPTVEAVIVYLADAISGARPGARREDFEAYIERIKKLEEIAESFRGVEKAFAISAGREVRVIVRPQEVTDADMVRLAHEIGRKIQDQIQNFPGQIKVNVIRELRAQAYAQPGND</sequence>
<dbReference type="Pfam" id="PF01966">
    <property type="entry name" value="HD"/>
    <property type="match status" value="1"/>
</dbReference>
<keyword evidence="7" id="KW-0175">Coiled coil</keyword>
<accession>A0A955RVV2</accession>
<dbReference type="PROSITE" id="PS51831">
    <property type="entry name" value="HD"/>
    <property type="match status" value="1"/>
</dbReference>
<reference evidence="10" key="1">
    <citation type="submission" date="2020-04" db="EMBL/GenBank/DDBJ databases">
        <authorList>
            <person name="Zhang T."/>
        </authorList>
    </citation>
    <scope>NUCLEOTIDE SEQUENCE</scope>
    <source>
        <strain evidence="10">HKST-UBA02</strain>
    </source>
</reference>
<dbReference type="InterPro" id="IPR036612">
    <property type="entry name" value="KH_dom_type_1_sf"/>
</dbReference>
<organism evidence="10 11">
    <name type="scientific">candidate division WWE3 bacterium</name>
    <dbReference type="NCBI Taxonomy" id="2053526"/>
    <lineage>
        <taxon>Bacteria</taxon>
        <taxon>Katanobacteria</taxon>
    </lineage>
</organism>
<dbReference type="SMART" id="SM00322">
    <property type="entry name" value="KH"/>
    <property type="match status" value="1"/>
</dbReference>
<protein>
    <recommendedName>
        <fullName evidence="5 6">Ribonuclease Y</fullName>
        <shortName evidence="5">RNase Y</shortName>
        <ecNumber evidence="5 6">3.1.-.-</ecNumber>
    </recommendedName>
</protein>
<evidence type="ECO:0000256" key="7">
    <source>
        <dbReference type="SAM" id="Coils"/>
    </source>
</evidence>
<keyword evidence="1 5" id="KW-0540">Nuclease</keyword>
<evidence type="ECO:0000256" key="8">
    <source>
        <dbReference type="SAM" id="MobiDB-lite"/>
    </source>
</evidence>
<dbReference type="CDD" id="cd22431">
    <property type="entry name" value="KH-I_RNaseY"/>
    <property type="match status" value="1"/>
</dbReference>
<dbReference type="SUPFAM" id="SSF109604">
    <property type="entry name" value="HD-domain/PDEase-like"/>
    <property type="match status" value="1"/>
</dbReference>
<dbReference type="Gene3D" id="3.30.1370.10">
    <property type="entry name" value="K Homology domain, type 1"/>
    <property type="match status" value="1"/>
</dbReference>
<evidence type="ECO:0000256" key="5">
    <source>
        <dbReference type="HAMAP-Rule" id="MF_00335"/>
    </source>
</evidence>
<dbReference type="InterPro" id="IPR006674">
    <property type="entry name" value="HD_domain"/>
</dbReference>
<comment type="caution">
    <text evidence="10">The sequence shown here is derived from an EMBL/GenBank/DDBJ whole genome shotgun (WGS) entry which is preliminary data.</text>
</comment>
<keyword evidence="3 5" id="KW-0378">Hydrolase</keyword>
<evidence type="ECO:0000313" key="11">
    <source>
        <dbReference type="Proteomes" id="UP000699691"/>
    </source>
</evidence>
<dbReference type="Gene3D" id="1.10.3210.10">
    <property type="entry name" value="Hypothetical protein af1432"/>
    <property type="match status" value="1"/>
</dbReference>
<dbReference type="SUPFAM" id="SSF54791">
    <property type="entry name" value="Eukaryotic type KH-domain (KH-domain type I)"/>
    <property type="match status" value="1"/>
</dbReference>
<proteinExistence type="inferred from homology"/>
<dbReference type="GO" id="GO:0016787">
    <property type="term" value="F:hydrolase activity"/>
    <property type="evidence" value="ECO:0007669"/>
    <property type="project" value="UniProtKB-KW"/>
</dbReference>
<reference evidence="10" key="2">
    <citation type="journal article" date="2021" name="Microbiome">
        <title>Successional dynamics and alternative stable states in a saline activated sludge microbial community over 9 years.</title>
        <authorList>
            <person name="Wang Y."/>
            <person name="Ye J."/>
            <person name="Ju F."/>
            <person name="Liu L."/>
            <person name="Boyd J.A."/>
            <person name="Deng Y."/>
            <person name="Parks D.H."/>
            <person name="Jiang X."/>
            <person name="Yin X."/>
            <person name="Woodcroft B.J."/>
            <person name="Tyson G.W."/>
            <person name="Hugenholtz P."/>
            <person name="Polz M.F."/>
            <person name="Zhang T."/>
        </authorList>
    </citation>
    <scope>NUCLEOTIDE SEQUENCE</scope>
    <source>
        <strain evidence="10">HKST-UBA02</strain>
    </source>
</reference>
<evidence type="ECO:0000256" key="3">
    <source>
        <dbReference type="ARBA" id="ARBA00022801"/>
    </source>
</evidence>
<comment type="function">
    <text evidence="5">Endoribonuclease that initiates mRNA decay.</text>
</comment>
<dbReference type="PROSITE" id="PS50084">
    <property type="entry name" value="KH_TYPE_1"/>
    <property type="match status" value="1"/>
</dbReference>
<dbReference type="NCBIfam" id="TIGR00277">
    <property type="entry name" value="HDIG"/>
    <property type="match status" value="1"/>
</dbReference>
<dbReference type="GO" id="GO:0006402">
    <property type="term" value="P:mRNA catabolic process"/>
    <property type="evidence" value="ECO:0007669"/>
    <property type="project" value="UniProtKB-UniRule"/>
</dbReference>
<feature type="domain" description="HD" evidence="9">
    <location>
        <begin position="290"/>
        <end position="382"/>
    </location>
</feature>
<dbReference type="InterPro" id="IPR006675">
    <property type="entry name" value="HDIG_dom"/>
</dbReference>
<name>A0A955RVV2_UNCKA</name>
<feature type="compositionally biased region" description="Low complexity" evidence="8">
    <location>
        <begin position="1"/>
        <end position="13"/>
    </location>
</feature>
<dbReference type="SMART" id="SM00471">
    <property type="entry name" value="HDc"/>
    <property type="match status" value="1"/>
</dbReference>
<dbReference type="GO" id="GO:0004521">
    <property type="term" value="F:RNA endonuclease activity"/>
    <property type="evidence" value="ECO:0007669"/>
    <property type="project" value="UniProtKB-UniRule"/>
</dbReference>
<dbReference type="EC" id="3.1.-.-" evidence="5 6"/>
<dbReference type="EMBL" id="JAGQKY010000002">
    <property type="protein sequence ID" value="MCA9397209.1"/>
    <property type="molecule type" value="Genomic_DNA"/>
</dbReference>
<evidence type="ECO:0000256" key="6">
    <source>
        <dbReference type="NCBIfam" id="TIGR03319"/>
    </source>
</evidence>
<dbReference type="PANTHER" id="PTHR12826:SF15">
    <property type="entry name" value="RIBONUCLEASE Y"/>
    <property type="match status" value="1"/>
</dbReference>
<feature type="region of interest" description="Disordered" evidence="8">
    <location>
        <begin position="1"/>
        <end position="32"/>
    </location>
</feature>
<evidence type="ECO:0000259" key="9">
    <source>
        <dbReference type="PROSITE" id="PS51831"/>
    </source>
</evidence>
<dbReference type="InterPro" id="IPR017705">
    <property type="entry name" value="Ribonuclease_Y"/>
</dbReference>
<evidence type="ECO:0000256" key="2">
    <source>
        <dbReference type="ARBA" id="ARBA00022759"/>
    </source>
</evidence>
<dbReference type="InterPro" id="IPR004088">
    <property type="entry name" value="KH_dom_type_1"/>
</dbReference>
<dbReference type="GO" id="GO:0003723">
    <property type="term" value="F:RNA binding"/>
    <property type="evidence" value="ECO:0007669"/>
    <property type="project" value="UniProtKB-UniRule"/>
</dbReference>
<evidence type="ECO:0000256" key="1">
    <source>
        <dbReference type="ARBA" id="ARBA00022722"/>
    </source>
</evidence>